<dbReference type="InterPro" id="IPR011004">
    <property type="entry name" value="Trimer_LpxA-like_sf"/>
</dbReference>
<organism evidence="1 2">
    <name type="scientific">Streptococcus mitis</name>
    <dbReference type="NCBI Taxonomy" id="28037"/>
    <lineage>
        <taxon>Bacteria</taxon>
        <taxon>Bacillati</taxon>
        <taxon>Bacillota</taxon>
        <taxon>Bacilli</taxon>
        <taxon>Lactobacillales</taxon>
        <taxon>Streptococcaceae</taxon>
        <taxon>Streptococcus</taxon>
        <taxon>Streptococcus mitis group</taxon>
    </lineage>
</organism>
<dbReference type="Gene3D" id="2.160.10.10">
    <property type="entry name" value="Hexapeptide repeat proteins"/>
    <property type="match status" value="2"/>
</dbReference>
<dbReference type="Pfam" id="PF00132">
    <property type="entry name" value="Hexapep"/>
    <property type="match status" value="1"/>
</dbReference>
<dbReference type="EMBL" id="CABEHV010000004">
    <property type="protein sequence ID" value="VTS46286.1"/>
    <property type="molecule type" value="Genomic_DNA"/>
</dbReference>
<dbReference type="GO" id="GO:0008925">
    <property type="term" value="F:maltose O-acetyltransferase activity"/>
    <property type="evidence" value="ECO:0007669"/>
    <property type="project" value="UniProtKB-EC"/>
</dbReference>
<name>A0A4U9ZZW2_STRMT</name>
<dbReference type="Proteomes" id="UP000387692">
    <property type="component" value="Unassembled WGS sequence"/>
</dbReference>
<evidence type="ECO:0000313" key="2">
    <source>
        <dbReference type="Proteomes" id="UP000387692"/>
    </source>
</evidence>
<protein>
    <submittedName>
        <fullName evidence="1">Exopolysaccharide biosynthesis acetyltransferase</fullName>
        <ecNumber evidence="1">2.3.1.79</ecNumber>
    </submittedName>
</protein>
<sequence>MNIKRIVKIITGRDIDIHPDVPINYVMKKGIIYSLGLINGVIRSIGFGKRGSRFFIGKGVSISAKHKLYIGNNVRIGHYVMIDALSENGIQLANNVKIGDYSQIIGTGSIKNMGKGLRIGKNSSFSEFCLFGAAGGITIGNDVIAGQNVRFHSENHNYDDADKLIREQGVNRKGISVGNNCWIGAGAVFLDGSSIGSGCIVAANSVVTKHFPDNVIIGGVPAKILKKRS</sequence>
<dbReference type="CDD" id="cd04647">
    <property type="entry name" value="LbH_MAT_like"/>
    <property type="match status" value="1"/>
</dbReference>
<proteinExistence type="predicted"/>
<dbReference type="AlphaFoldDB" id="A0A4U9ZZW2"/>
<dbReference type="InterPro" id="IPR001451">
    <property type="entry name" value="Hexapep"/>
</dbReference>
<reference evidence="1 2" key="1">
    <citation type="submission" date="2019-05" db="EMBL/GenBank/DDBJ databases">
        <authorList>
            <consortium name="Pathogen Informatics"/>
        </authorList>
    </citation>
    <scope>NUCLEOTIDE SEQUENCE [LARGE SCALE GENOMIC DNA]</scope>
    <source>
        <strain evidence="1 2">NCTC11189</strain>
    </source>
</reference>
<dbReference type="SUPFAM" id="SSF51161">
    <property type="entry name" value="Trimeric LpxA-like enzymes"/>
    <property type="match status" value="2"/>
</dbReference>
<keyword evidence="1" id="KW-0808">Transferase</keyword>
<accession>A0A4U9ZZW2</accession>
<dbReference type="PANTHER" id="PTHR23416">
    <property type="entry name" value="SIALIC ACID SYNTHASE-RELATED"/>
    <property type="match status" value="1"/>
</dbReference>
<dbReference type="InterPro" id="IPR051159">
    <property type="entry name" value="Hexapeptide_acetyltransf"/>
</dbReference>
<dbReference type="EC" id="2.3.1.79" evidence="1"/>
<evidence type="ECO:0000313" key="1">
    <source>
        <dbReference type="EMBL" id="VTS46286.1"/>
    </source>
</evidence>
<dbReference type="RefSeq" id="WP_143952879.1">
    <property type="nucleotide sequence ID" value="NZ_CABEHV010000004.1"/>
</dbReference>
<gene>
    <name evidence="1" type="primary">epsH</name>
    <name evidence="1" type="ORF">NCTC11189_01925</name>
</gene>
<keyword evidence="1" id="KW-0012">Acyltransferase</keyword>